<evidence type="ECO:0000313" key="1">
    <source>
        <dbReference type="EMBL" id="SME98580.1"/>
    </source>
</evidence>
<evidence type="ECO:0000313" key="2">
    <source>
        <dbReference type="Proteomes" id="UP000192917"/>
    </source>
</evidence>
<reference evidence="1 2" key="1">
    <citation type="submission" date="2017-04" db="EMBL/GenBank/DDBJ databases">
        <authorList>
            <person name="Afonso C.L."/>
            <person name="Miller P.J."/>
            <person name="Scott M.A."/>
            <person name="Spackman E."/>
            <person name="Goraichik I."/>
            <person name="Dimitrov K.M."/>
            <person name="Suarez D.L."/>
            <person name="Swayne D.E."/>
        </authorList>
    </citation>
    <scope>NUCLEOTIDE SEQUENCE [LARGE SCALE GENOMIC DNA]</scope>
    <source>
        <strain evidence="1 2">USBA 355</strain>
    </source>
</reference>
<keyword evidence="2" id="KW-1185">Reference proteome</keyword>
<proteinExistence type="predicted"/>
<sequence length="371" mass="40475">MASLRQTAVRRAIRVASLTLNAIGIGPAVKRAVMREVTAAILKGNFSPATVQGWLAEQVDREVAEAAATGRPIVVGPWLMEVGFELLYWIPFLRAALARQGVPPERVVALSRGGVADWYGGLAGRYCEIFELIDRERFVAGNAEMERESQGKKPFEATAFERELVGLAAGRLGLERPAVLFPGLMYRMFRQAWNSRLGGEPILPYLDYRRIEGAFERPAALPFEGPYVAAKYYFSDAFPASERSAAFLRRHLLALAEQGPVVLLNTGLKLDDHADSISLEHPNLHEASGFWSAADNLAVQTALVANAERLYCTYGGFSYLGPLVGVSTEAVYEHPNFVGTHLDLALRALDFPDAGLAVAPLAALEPPSRLP</sequence>
<dbReference type="Proteomes" id="UP000192917">
    <property type="component" value="Unassembled WGS sequence"/>
</dbReference>
<name>A0A1Y6BDP3_9PROT</name>
<protein>
    <submittedName>
        <fullName evidence="1">Uncharacterized protein</fullName>
    </submittedName>
</protein>
<gene>
    <name evidence="1" type="ORF">SAMN05428998_102185</name>
</gene>
<accession>A0A1Y6BDP3</accession>
<dbReference type="AlphaFoldDB" id="A0A1Y6BDP3"/>
<dbReference type="RefSeq" id="WP_143596141.1">
    <property type="nucleotide sequence ID" value="NZ_FWZX01000002.1"/>
</dbReference>
<organism evidence="1 2">
    <name type="scientific">Tistlia consotensis USBA 355</name>
    <dbReference type="NCBI Taxonomy" id="560819"/>
    <lineage>
        <taxon>Bacteria</taxon>
        <taxon>Pseudomonadati</taxon>
        <taxon>Pseudomonadota</taxon>
        <taxon>Alphaproteobacteria</taxon>
        <taxon>Rhodospirillales</taxon>
        <taxon>Rhodovibrionaceae</taxon>
        <taxon>Tistlia</taxon>
    </lineage>
</organism>
<dbReference type="EMBL" id="FWZX01000002">
    <property type="protein sequence ID" value="SME98580.1"/>
    <property type="molecule type" value="Genomic_DNA"/>
</dbReference>